<dbReference type="InterPro" id="IPR019169">
    <property type="entry name" value="Transmembrane_26"/>
</dbReference>
<evidence type="ECO:0000313" key="4">
    <source>
        <dbReference type="EMBL" id="KAK2156687.1"/>
    </source>
</evidence>
<feature type="signal peptide" evidence="3">
    <location>
        <begin position="1"/>
        <end position="21"/>
    </location>
</feature>
<sequence length="399" mass="44951">MMTTTTTTMMMMMMMMMKMNTLFSGVKYQSHNAKSTNVTLNGVQYGRLSCRPKIVPMETEHPRSLFDVGLQLIRRPGHSSSKNLDYDKGVVNIHPTPHSPPSPPPPLRSRRIGLLYSRRFCPSFFFYLLGVVPGIWFLELDRLDRSRRMASGTGFISNATGERLSAIEGFEIPVTLDPDTWVNTIEQTMLLLLIIGRWLLPKGDITRDQLSQLLFVYIGMASDIMELYFLFQEPTVLNDFLVNQIILGIWSMSLIQFCLVLTATKSRKPRVAHDRTERGSAARSRSCCAPGGGGCCGCCCSSGGSLNCCASEIWSIVIMVMLQDAPFLTIRLYVMVNFELFSYNILFFTAKNGLIILLQLYRLIVVCMEMNKVGRDEVAEYHAVSGLQNHQEPRRHGLG</sequence>
<feature type="chain" id="PRO_5041994179" description="Transmembrane protein 26" evidence="3">
    <location>
        <begin position="22"/>
        <end position="399"/>
    </location>
</feature>
<dbReference type="AlphaFoldDB" id="A0AAD9JP82"/>
<evidence type="ECO:0000256" key="1">
    <source>
        <dbReference type="SAM" id="MobiDB-lite"/>
    </source>
</evidence>
<reference evidence="4" key="1">
    <citation type="journal article" date="2023" name="Mol. Biol. Evol.">
        <title>Third-Generation Sequencing Reveals the Adaptive Role of the Epigenome in Three Deep-Sea Polychaetes.</title>
        <authorList>
            <person name="Perez M."/>
            <person name="Aroh O."/>
            <person name="Sun Y."/>
            <person name="Lan Y."/>
            <person name="Juniper S.K."/>
            <person name="Young C.R."/>
            <person name="Angers B."/>
            <person name="Qian P.Y."/>
        </authorList>
    </citation>
    <scope>NUCLEOTIDE SEQUENCE</scope>
    <source>
        <strain evidence="4">P08H-3</strain>
    </source>
</reference>
<dbReference type="Proteomes" id="UP001208570">
    <property type="component" value="Unassembled WGS sequence"/>
</dbReference>
<comment type="caution">
    <text evidence="4">The sequence shown here is derived from an EMBL/GenBank/DDBJ whole genome shotgun (WGS) entry which is preliminary data.</text>
</comment>
<keyword evidence="5" id="KW-1185">Reference proteome</keyword>
<keyword evidence="2" id="KW-0472">Membrane</keyword>
<dbReference type="PANTHER" id="PTHR22168:SF7">
    <property type="entry name" value="TRANSMEMBRANE PROTEIN 26-LIKE"/>
    <property type="match status" value="1"/>
</dbReference>
<gene>
    <name evidence="4" type="ORF">LSH36_207g03012</name>
</gene>
<protein>
    <recommendedName>
        <fullName evidence="6">Transmembrane protein 26</fullName>
    </recommendedName>
</protein>
<keyword evidence="2" id="KW-0812">Transmembrane</keyword>
<feature type="compositionally biased region" description="Pro residues" evidence="1">
    <location>
        <begin position="97"/>
        <end position="107"/>
    </location>
</feature>
<keyword evidence="2" id="KW-1133">Transmembrane helix</keyword>
<feature type="transmembrane region" description="Helical" evidence="2">
    <location>
        <begin position="243"/>
        <end position="263"/>
    </location>
</feature>
<accession>A0AAD9JP82</accession>
<dbReference type="PANTHER" id="PTHR22168">
    <property type="entry name" value="TMEM26 PROTEIN"/>
    <property type="match status" value="1"/>
</dbReference>
<dbReference type="EMBL" id="JAODUP010000207">
    <property type="protein sequence ID" value="KAK2156687.1"/>
    <property type="molecule type" value="Genomic_DNA"/>
</dbReference>
<name>A0AAD9JP82_9ANNE</name>
<organism evidence="4 5">
    <name type="scientific">Paralvinella palmiformis</name>
    <dbReference type="NCBI Taxonomy" id="53620"/>
    <lineage>
        <taxon>Eukaryota</taxon>
        <taxon>Metazoa</taxon>
        <taxon>Spiralia</taxon>
        <taxon>Lophotrochozoa</taxon>
        <taxon>Annelida</taxon>
        <taxon>Polychaeta</taxon>
        <taxon>Sedentaria</taxon>
        <taxon>Canalipalpata</taxon>
        <taxon>Terebellida</taxon>
        <taxon>Terebelliformia</taxon>
        <taxon>Alvinellidae</taxon>
        <taxon>Paralvinella</taxon>
    </lineage>
</organism>
<dbReference type="Pfam" id="PF09772">
    <property type="entry name" value="Tmem26"/>
    <property type="match status" value="1"/>
</dbReference>
<feature type="transmembrane region" description="Helical" evidence="2">
    <location>
        <begin position="313"/>
        <end position="334"/>
    </location>
</feature>
<feature type="transmembrane region" description="Helical" evidence="2">
    <location>
        <begin position="340"/>
        <end position="361"/>
    </location>
</feature>
<evidence type="ECO:0000313" key="5">
    <source>
        <dbReference type="Proteomes" id="UP001208570"/>
    </source>
</evidence>
<evidence type="ECO:0000256" key="3">
    <source>
        <dbReference type="SAM" id="SignalP"/>
    </source>
</evidence>
<feature type="region of interest" description="Disordered" evidence="1">
    <location>
        <begin position="79"/>
        <end position="107"/>
    </location>
</feature>
<keyword evidence="3" id="KW-0732">Signal</keyword>
<evidence type="ECO:0008006" key="6">
    <source>
        <dbReference type="Google" id="ProtNLM"/>
    </source>
</evidence>
<feature type="transmembrane region" description="Helical" evidence="2">
    <location>
        <begin position="213"/>
        <end position="231"/>
    </location>
</feature>
<proteinExistence type="predicted"/>
<feature type="transmembrane region" description="Helical" evidence="2">
    <location>
        <begin position="124"/>
        <end position="140"/>
    </location>
</feature>
<evidence type="ECO:0000256" key="2">
    <source>
        <dbReference type="SAM" id="Phobius"/>
    </source>
</evidence>